<evidence type="ECO:0000313" key="2">
    <source>
        <dbReference type="EMBL" id="MBO2461736.1"/>
    </source>
</evidence>
<comment type="caution">
    <text evidence="2">The sequence shown here is derived from an EMBL/GenBank/DDBJ whole genome shotgun (WGS) entry which is preliminary data.</text>
</comment>
<feature type="region of interest" description="Disordered" evidence="1">
    <location>
        <begin position="1"/>
        <end position="23"/>
    </location>
</feature>
<accession>A0ABS3RYL4</accession>
<evidence type="ECO:0000256" key="1">
    <source>
        <dbReference type="SAM" id="MobiDB-lite"/>
    </source>
</evidence>
<feature type="compositionally biased region" description="Basic and acidic residues" evidence="1">
    <location>
        <begin position="8"/>
        <end position="23"/>
    </location>
</feature>
<dbReference type="RefSeq" id="WP_208245245.1">
    <property type="nucleotide sequence ID" value="NZ_JAGEPF010000018.1"/>
</dbReference>
<keyword evidence="3" id="KW-1185">Reference proteome</keyword>
<protein>
    <submittedName>
        <fullName evidence="2">Uncharacterized protein</fullName>
    </submittedName>
</protein>
<gene>
    <name evidence="2" type="ORF">J4709_29615</name>
</gene>
<evidence type="ECO:0000313" key="3">
    <source>
        <dbReference type="Proteomes" id="UP000680206"/>
    </source>
</evidence>
<dbReference type="Proteomes" id="UP000680206">
    <property type="component" value="Unassembled WGS sequence"/>
</dbReference>
<name>A0ABS3RYL4_9ACTN</name>
<sequence>MVRLPRLPRAERPQHPRPDHDTWRPVLDAARRAVPADIADGGVPVELIIAGLLATHLQGAVHRDRAAVDQLYDIWADEIAYRIGQAFTLLGDAMGGDAGDPDNSAERQALHLAIAKKVQDRMAQTLRDGC</sequence>
<reference evidence="2 3" key="1">
    <citation type="submission" date="2021-03" db="EMBL/GenBank/DDBJ databases">
        <title>Actinomadura violae sp. nov., isolated from lichen in Thailand.</title>
        <authorList>
            <person name="Kanchanasin P."/>
            <person name="Saeng-In P."/>
            <person name="Phongsopitanun W."/>
            <person name="Yuki M."/>
            <person name="Kudo T."/>
            <person name="Ohkuma M."/>
            <person name="Tanasupawat S."/>
        </authorList>
    </citation>
    <scope>NUCLEOTIDE SEQUENCE [LARGE SCALE GENOMIC DNA]</scope>
    <source>
        <strain evidence="2 3">LCR2-06</strain>
    </source>
</reference>
<dbReference type="EMBL" id="JAGEPF010000018">
    <property type="protein sequence ID" value="MBO2461736.1"/>
    <property type="molecule type" value="Genomic_DNA"/>
</dbReference>
<organism evidence="2 3">
    <name type="scientific">Actinomadura violacea</name>
    <dbReference type="NCBI Taxonomy" id="2819934"/>
    <lineage>
        <taxon>Bacteria</taxon>
        <taxon>Bacillati</taxon>
        <taxon>Actinomycetota</taxon>
        <taxon>Actinomycetes</taxon>
        <taxon>Streptosporangiales</taxon>
        <taxon>Thermomonosporaceae</taxon>
        <taxon>Actinomadura</taxon>
    </lineage>
</organism>
<proteinExistence type="predicted"/>